<name>A0A2S7VK89_PHOAN</name>
<dbReference type="OrthoDB" id="9807157at2"/>
<gene>
    <name evidence="5" type="ORF">BTO08_20255</name>
</gene>
<keyword evidence="3" id="KW-0663">Pyridoxal phosphate</keyword>
<dbReference type="GO" id="GO:0008710">
    <property type="term" value="F:8-amino-7-oxononanoate synthase activity"/>
    <property type="evidence" value="ECO:0007669"/>
    <property type="project" value="TreeGrafter"/>
</dbReference>
<comment type="caution">
    <text evidence="5">The sequence shown here is derived from an EMBL/GenBank/DDBJ whole genome shotgun (WGS) entry which is preliminary data.</text>
</comment>
<dbReference type="GO" id="GO:0009102">
    <property type="term" value="P:biotin biosynthetic process"/>
    <property type="evidence" value="ECO:0007669"/>
    <property type="project" value="TreeGrafter"/>
</dbReference>
<dbReference type="InterPro" id="IPR050087">
    <property type="entry name" value="AON_synthase_class-II"/>
</dbReference>
<evidence type="ECO:0000256" key="2">
    <source>
        <dbReference type="ARBA" id="ARBA00022679"/>
    </source>
</evidence>
<accession>A0A2S7VK89</accession>
<dbReference type="GO" id="GO:0030170">
    <property type="term" value="F:pyridoxal phosphate binding"/>
    <property type="evidence" value="ECO:0007669"/>
    <property type="project" value="InterPro"/>
</dbReference>
<dbReference type="Pfam" id="PF00155">
    <property type="entry name" value="Aminotran_1_2"/>
    <property type="match status" value="1"/>
</dbReference>
<keyword evidence="2" id="KW-0808">Transferase</keyword>
<evidence type="ECO:0000256" key="3">
    <source>
        <dbReference type="ARBA" id="ARBA00022898"/>
    </source>
</evidence>
<evidence type="ECO:0000313" key="6">
    <source>
        <dbReference type="Proteomes" id="UP000238730"/>
    </source>
</evidence>
<organism evidence="5 6">
    <name type="scientific">Photobacterium angustum</name>
    <dbReference type="NCBI Taxonomy" id="661"/>
    <lineage>
        <taxon>Bacteria</taxon>
        <taxon>Pseudomonadati</taxon>
        <taxon>Pseudomonadota</taxon>
        <taxon>Gammaproteobacteria</taxon>
        <taxon>Vibrionales</taxon>
        <taxon>Vibrionaceae</taxon>
        <taxon>Photobacterium</taxon>
    </lineage>
</organism>
<comment type="cofactor">
    <cofactor evidence="1">
        <name>pyridoxal 5'-phosphate</name>
        <dbReference type="ChEBI" id="CHEBI:597326"/>
    </cofactor>
</comment>
<dbReference type="NCBIfam" id="NF005526">
    <property type="entry name" value="PRK07179.1"/>
    <property type="match status" value="1"/>
</dbReference>
<reference evidence="5 6" key="1">
    <citation type="submission" date="2016-12" db="EMBL/GenBank/DDBJ databases">
        <title>Diversity of luminous bacteria.</title>
        <authorList>
            <person name="Yoshizawa S."/>
            <person name="Kogure K."/>
        </authorList>
    </citation>
    <scope>NUCLEOTIDE SEQUENCE [LARGE SCALE GENOMIC DNA]</scope>
    <source>
        <strain evidence="5 6">LC1-200</strain>
    </source>
</reference>
<dbReference type="InterPro" id="IPR015421">
    <property type="entry name" value="PyrdxlP-dep_Trfase_major"/>
</dbReference>
<dbReference type="InterPro" id="IPR004839">
    <property type="entry name" value="Aminotransferase_I/II_large"/>
</dbReference>
<dbReference type="InterPro" id="IPR015424">
    <property type="entry name" value="PyrdxlP-dep_Trfase"/>
</dbReference>
<evidence type="ECO:0000313" key="5">
    <source>
        <dbReference type="EMBL" id="PQJ62563.1"/>
    </source>
</evidence>
<dbReference type="Gene3D" id="3.40.640.10">
    <property type="entry name" value="Type I PLP-dependent aspartate aminotransferase-like (Major domain)"/>
    <property type="match status" value="1"/>
</dbReference>
<sequence length="374" mass="41341">MDAHLEADIYSRKNKKHLVLGKTPSDTSITLQSNDYLAITGHQHIRQKHLKAITDHKHEVVMSAVFQHQAENGDTFEEQLAALTGFEKCVLSQSGWAANVGLIQTLIPQGTPIYIDFFAHMSLWDGAKRAEGNIQTFLHNNMRHLEKQIKREGPGLIMVDSVYSTIGTVAPLHDLVEIANRYGCALLVDESHSLGTHGKNGAGLVAELGLTDQVDFLTASLAKAFAYRAGAILCSKDVAKSFPFTAFPAIFSSALLNHELEILKATLDVIKDADDKRSQLFIQSEKLRSGLVNLGYKIKSQSQIIALESGNDEDTEVIRDYLESRDVFGSVFCSPATPKNKNVIRFSLNSDVSDEQISTLLTVCREMREELSLK</sequence>
<dbReference type="Proteomes" id="UP000238730">
    <property type="component" value="Unassembled WGS sequence"/>
</dbReference>
<evidence type="ECO:0000259" key="4">
    <source>
        <dbReference type="Pfam" id="PF00155"/>
    </source>
</evidence>
<dbReference type="SUPFAM" id="SSF53383">
    <property type="entry name" value="PLP-dependent transferases"/>
    <property type="match status" value="1"/>
</dbReference>
<proteinExistence type="predicted"/>
<dbReference type="PANTHER" id="PTHR13693:SF100">
    <property type="entry name" value="8-AMINO-7-OXONONANOATE SYNTHASE"/>
    <property type="match status" value="1"/>
</dbReference>
<dbReference type="PANTHER" id="PTHR13693">
    <property type="entry name" value="CLASS II AMINOTRANSFERASE/8-AMINO-7-OXONONANOATE SYNTHASE"/>
    <property type="match status" value="1"/>
</dbReference>
<protein>
    <submittedName>
        <fullName evidence="5">CAI-1 autoinducer synthase</fullName>
    </submittedName>
</protein>
<dbReference type="Gene3D" id="3.90.1150.10">
    <property type="entry name" value="Aspartate Aminotransferase, domain 1"/>
    <property type="match status" value="1"/>
</dbReference>
<dbReference type="AlphaFoldDB" id="A0A2S7VK89"/>
<feature type="domain" description="Aminotransferase class I/classII large" evidence="4">
    <location>
        <begin position="29"/>
        <end position="361"/>
    </location>
</feature>
<dbReference type="InterPro" id="IPR015422">
    <property type="entry name" value="PyrdxlP-dep_Trfase_small"/>
</dbReference>
<evidence type="ECO:0000256" key="1">
    <source>
        <dbReference type="ARBA" id="ARBA00001933"/>
    </source>
</evidence>
<dbReference type="EMBL" id="MSCJ01000003">
    <property type="protein sequence ID" value="PQJ62563.1"/>
    <property type="molecule type" value="Genomic_DNA"/>
</dbReference>